<keyword evidence="2" id="KW-0472">Membrane</keyword>
<keyword evidence="2" id="KW-1133">Transmembrane helix</keyword>
<keyword evidence="2" id="KW-0812">Transmembrane</keyword>
<feature type="compositionally biased region" description="Basic and acidic residues" evidence="1">
    <location>
        <begin position="310"/>
        <end position="319"/>
    </location>
</feature>
<dbReference type="RefSeq" id="WP_344474038.1">
    <property type="nucleotide sequence ID" value="NZ_BAAASB010000003.1"/>
</dbReference>
<feature type="region of interest" description="Disordered" evidence="1">
    <location>
        <begin position="369"/>
        <end position="410"/>
    </location>
</feature>
<evidence type="ECO:0000313" key="4">
    <source>
        <dbReference type="Proteomes" id="UP001596160"/>
    </source>
</evidence>
<feature type="transmembrane region" description="Helical" evidence="2">
    <location>
        <begin position="62"/>
        <end position="82"/>
    </location>
</feature>
<keyword evidence="4" id="KW-1185">Reference proteome</keyword>
<name>A0ABW0ABX8_9ACTN</name>
<dbReference type="EMBL" id="JBHSKP010000002">
    <property type="protein sequence ID" value="MFC5151253.1"/>
    <property type="molecule type" value="Genomic_DNA"/>
</dbReference>
<feature type="region of interest" description="Disordered" evidence="1">
    <location>
        <begin position="306"/>
        <end position="328"/>
    </location>
</feature>
<accession>A0ABW0ABX8</accession>
<organism evidence="3 4">
    <name type="scientific">Streptomyces amakusaensis</name>
    <dbReference type="NCBI Taxonomy" id="67271"/>
    <lineage>
        <taxon>Bacteria</taxon>
        <taxon>Bacillati</taxon>
        <taxon>Actinomycetota</taxon>
        <taxon>Actinomycetes</taxon>
        <taxon>Kitasatosporales</taxon>
        <taxon>Streptomycetaceae</taxon>
        <taxon>Streptomyces</taxon>
    </lineage>
</organism>
<protein>
    <submittedName>
        <fullName evidence="3">CU044_5270 family protein</fullName>
    </submittedName>
</protein>
<comment type="caution">
    <text evidence="3">The sequence shown here is derived from an EMBL/GenBank/DDBJ whole genome shotgun (WGS) entry which is preliminary data.</text>
</comment>
<evidence type="ECO:0000313" key="3">
    <source>
        <dbReference type="EMBL" id="MFC5151253.1"/>
    </source>
</evidence>
<feature type="compositionally biased region" description="Basic and acidic residues" evidence="1">
    <location>
        <begin position="380"/>
        <end position="410"/>
    </location>
</feature>
<evidence type="ECO:0000256" key="1">
    <source>
        <dbReference type="SAM" id="MobiDB-lite"/>
    </source>
</evidence>
<dbReference type="Proteomes" id="UP001596160">
    <property type="component" value="Unassembled WGS sequence"/>
</dbReference>
<dbReference type="InterPro" id="IPR047789">
    <property type="entry name" value="CU044_5270-like"/>
</dbReference>
<dbReference type="NCBIfam" id="NF038083">
    <property type="entry name" value="CU044_5270_fam"/>
    <property type="match status" value="1"/>
</dbReference>
<evidence type="ECO:0000256" key="2">
    <source>
        <dbReference type="SAM" id="Phobius"/>
    </source>
</evidence>
<sequence length="410" mass="43506">MNRTERDVMRRLAAARPARLDPAVPADPGVRAEELALAMSGPPGASGVSPRAVAVRRVSPRWGIGLVSAAAAAAAAVVATLMGPAGDGGPGPGTSREAAPASGRDFLLAAAVRQEADGGGTDATGAFWYQRQRHGSLHRVEGGDGKSGGGGGYTVDRRSDSEYWLARDADRRWSRSTAAGTRPATADDERAWRRAGSPRAWDVAGSFEKLTRDDTALITQDAPGGATDTMPMGDLEIAELRALPTDDKALRERLHELVDAEYNAPPDTLRRLVAAKALEIAVGMPATPGLRAAAYRLLAAEPGVRSLGGTEDRSGRRGDGVAIPDQEAGTEQRIVLDRRTGAPLGTLTAATRDGHGRVKGEIIEYTTMVGQSWTDTPPPFDRDDQREMHIPYDPRKKPEPEPEPVRTARD</sequence>
<gene>
    <name evidence="3" type="ORF">ACFPRH_05875</name>
</gene>
<proteinExistence type="predicted"/>
<reference evidence="4" key="1">
    <citation type="journal article" date="2019" name="Int. J. Syst. Evol. Microbiol.">
        <title>The Global Catalogue of Microorganisms (GCM) 10K type strain sequencing project: providing services to taxonomists for standard genome sequencing and annotation.</title>
        <authorList>
            <consortium name="The Broad Institute Genomics Platform"/>
            <consortium name="The Broad Institute Genome Sequencing Center for Infectious Disease"/>
            <person name="Wu L."/>
            <person name="Ma J."/>
        </authorList>
    </citation>
    <scope>NUCLEOTIDE SEQUENCE [LARGE SCALE GENOMIC DNA]</scope>
    <source>
        <strain evidence="4">PCU 266</strain>
    </source>
</reference>